<name>A0A5B6YYD0_DAVIN</name>
<evidence type="ECO:0000256" key="4">
    <source>
        <dbReference type="ARBA" id="ARBA00022989"/>
    </source>
</evidence>
<evidence type="ECO:0000256" key="1">
    <source>
        <dbReference type="ARBA" id="ARBA00004127"/>
    </source>
</evidence>
<reference evidence="8" key="1">
    <citation type="submission" date="2019-08" db="EMBL/GenBank/DDBJ databases">
        <title>Reference gene set and small RNA set construction with multiple tissues from Davidia involucrata Baill.</title>
        <authorList>
            <person name="Yang H."/>
            <person name="Zhou C."/>
            <person name="Li G."/>
            <person name="Wang J."/>
            <person name="Gao P."/>
            <person name="Wang M."/>
            <person name="Wang R."/>
            <person name="Zhao Y."/>
        </authorList>
    </citation>
    <scope>NUCLEOTIDE SEQUENCE</scope>
    <source>
        <tissue evidence="8">Mixed with DoveR01_LX</tissue>
    </source>
</reference>
<comment type="subcellular location">
    <subcellularLocation>
        <location evidence="1">Endomembrane system</location>
        <topology evidence="1">Multi-pass membrane protein</topology>
    </subcellularLocation>
</comment>
<dbReference type="InterPro" id="IPR052222">
    <property type="entry name" value="DESIGUAL"/>
</dbReference>
<keyword evidence="4 7" id="KW-1133">Transmembrane helix</keyword>
<accession>A0A5B6YYD0</accession>
<sequence>MAFSPKLLGVIVATFGILSFLCGIVAENKKPLAGKPIEGKGVVICKYQSDPTVLLGYLSAAFLVVSSAVGYFSVFYPYKGKSIPQAALFRNCTFAAFFNVALITTVFAAGLLLWTTITEHLHLIHNVHHNLDTDCPTAKTGVFGGGAFVSLDSSLFWLLSLMLVFNAREDYFEEAEKGDYSQVVSID</sequence>
<gene>
    <name evidence="8" type="ORF">Din_006265</name>
</gene>
<dbReference type="GO" id="GO:0012505">
    <property type="term" value="C:endomembrane system"/>
    <property type="evidence" value="ECO:0007669"/>
    <property type="project" value="UniProtKB-SubCell"/>
</dbReference>
<evidence type="ECO:0000256" key="3">
    <source>
        <dbReference type="ARBA" id="ARBA00022729"/>
    </source>
</evidence>
<evidence type="ECO:0000256" key="7">
    <source>
        <dbReference type="SAM" id="Phobius"/>
    </source>
</evidence>
<proteinExistence type="inferred from homology"/>
<evidence type="ECO:0000256" key="2">
    <source>
        <dbReference type="ARBA" id="ARBA00022692"/>
    </source>
</evidence>
<dbReference type="Pfam" id="PF06749">
    <property type="entry name" value="DUF1218"/>
    <property type="match status" value="1"/>
</dbReference>
<dbReference type="InterPro" id="IPR009606">
    <property type="entry name" value="DEAL/Modifying_wall_lignin1/2"/>
</dbReference>
<keyword evidence="2 7" id="KW-0812">Transmembrane</keyword>
<organism evidence="8">
    <name type="scientific">Davidia involucrata</name>
    <name type="common">Dove tree</name>
    <dbReference type="NCBI Taxonomy" id="16924"/>
    <lineage>
        <taxon>Eukaryota</taxon>
        <taxon>Viridiplantae</taxon>
        <taxon>Streptophyta</taxon>
        <taxon>Embryophyta</taxon>
        <taxon>Tracheophyta</taxon>
        <taxon>Spermatophyta</taxon>
        <taxon>Magnoliopsida</taxon>
        <taxon>eudicotyledons</taxon>
        <taxon>Gunneridae</taxon>
        <taxon>Pentapetalae</taxon>
        <taxon>asterids</taxon>
        <taxon>Cornales</taxon>
        <taxon>Nyssaceae</taxon>
        <taxon>Davidia</taxon>
    </lineage>
</organism>
<feature type="transmembrane region" description="Helical" evidence="7">
    <location>
        <begin position="88"/>
        <end position="114"/>
    </location>
</feature>
<feature type="transmembrane region" description="Helical" evidence="7">
    <location>
        <begin position="142"/>
        <end position="165"/>
    </location>
</feature>
<evidence type="ECO:0000256" key="5">
    <source>
        <dbReference type="ARBA" id="ARBA00023136"/>
    </source>
</evidence>
<keyword evidence="3" id="KW-0732">Signal</keyword>
<dbReference type="PANTHER" id="PTHR31769">
    <property type="entry name" value="OS07G0462200 PROTEIN-RELATED"/>
    <property type="match status" value="1"/>
</dbReference>
<feature type="transmembrane region" description="Helical" evidence="7">
    <location>
        <begin position="7"/>
        <end position="26"/>
    </location>
</feature>
<protein>
    <submittedName>
        <fullName evidence="8">Uncharacterized protein</fullName>
    </submittedName>
</protein>
<evidence type="ECO:0000313" key="8">
    <source>
        <dbReference type="EMBL" id="MPA36824.1"/>
    </source>
</evidence>
<dbReference type="EMBL" id="GHES01006265">
    <property type="protein sequence ID" value="MPA36824.1"/>
    <property type="molecule type" value="Transcribed_RNA"/>
</dbReference>
<comment type="similarity">
    <text evidence="6">Belongs to the DESIGUAL family.</text>
</comment>
<feature type="transmembrane region" description="Helical" evidence="7">
    <location>
        <begin position="54"/>
        <end position="76"/>
    </location>
</feature>
<dbReference type="AlphaFoldDB" id="A0A5B6YYD0"/>
<keyword evidence="5 7" id="KW-0472">Membrane</keyword>
<evidence type="ECO:0000256" key="6">
    <source>
        <dbReference type="ARBA" id="ARBA00029467"/>
    </source>
</evidence>